<evidence type="ECO:0000313" key="3">
    <source>
        <dbReference type="Proteomes" id="UP000051202"/>
    </source>
</evidence>
<organism evidence="2 3">
    <name type="scientific">Psychrobacter piscatorii</name>
    <dbReference type="NCBI Taxonomy" id="554343"/>
    <lineage>
        <taxon>Bacteria</taxon>
        <taxon>Pseudomonadati</taxon>
        <taxon>Pseudomonadota</taxon>
        <taxon>Gammaproteobacteria</taxon>
        <taxon>Moraxellales</taxon>
        <taxon>Moraxellaceae</taxon>
        <taxon>Psychrobacter</taxon>
    </lineage>
</organism>
<protein>
    <submittedName>
        <fullName evidence="2">Nicotinate-nucleotide adenylyltransferase</fullName>
    </submittedName>
</protein>
<evidence type="ECO:0000259" key="1">
    <source>
        <dbReference type="Pfam" id="PF13521"/>
    </source>
</evidence>
<evidence type="ECO:0000313" key="2">
    <source>
        <dbReference type="EMBL" id="KRU22538.1"/>
    </source>
</evidence>
<keyword evidence="3" id="KW-1185">Reference proteome</keyword>
<dbReference type="AlphaFoldDB" id="A0A0T6DRL7"/>
<dbReference type="Pfam" id="PF13521">
    <property type="entry name" value="AAA_28"/>
    <property type="match status" value="1"/>
</dbReference>
<dbReference type="Proteomes" id="UP000051202">
    <property type="component" value="Unassembled WGS sequence"/>
</dbReference>
<dbReference type="InterPro" id="IPR038727">
    <property type="entry name" value="NadR/Ttd14_AAA_dom"/>
</dbReference>
<dbReference type="STRING" id="554343.AS194_08000"/>
<dbReference type="EMBL" id="LNDJ01000064">
    <property type="protein sequence ID" value="KRU22538.1"/>
    <property type="molecule type" value="Genomic_DNA"/>
</dbReference>
<keyword evidence="2" id="KW-0808">Transferase</keyword>
<gene>
    <name evidence="2" type="ORF">AS194_08000</name>
</gene>
<comment type="caution">
    <text evidence="2">The sequence shown here is derived from an EMBL/GenBank/DDBJ whole genome shotgun (WGS) entry which is preliminary data.</text>
</comment>
<dbReference type="RefSeq" id="WP_058024700.1">
    <property type="nucleotide sequence ID" value="NZ_LNDJ01000064.1"/>
</dbReference>
<accession>A0A0T6DRL7</accession>
<proteinExistence type="predicted"/>
<dbReference type="PANTHER" id="PTHR37512:SF1">
    <property type="entry name" value="NADR_TTD14 AAA DOMAIN-CONTAINING PROTEIN"/>
    <property type="match status" value="1"/>
</dbReference>
<name>A0A0T6DRL7_9GAMM</name>
<feature type="domain" description="NadR/Ttd14 AAA" evidence="1">
    <location>
        <begin position="22"/>
        <end position="185"/>
    </location>
</feature>
<keyword evidence="2" id="KW-0548">Nucleotidyltransferase</keyword>
<dbReference type="Gene3D" id="3.40.50.300">
    <property type="entry name" value="P-loop containing nucleotide triphosphate hydrolases"/>
    <property type="match status" value="1"/>
</dbReference>
<dbReference type="SUPFAM" id="SSF52540">
    <property type="entry name" value="P-loop containing nucleoside triphosphate hydrolases"/>
    <property type="match status" value="1"/>
</dbReference>
<reference evidence="2 3" key="1">
    <citation type="submission" date="2015-11" db="EMBL/GenBank/DDBJ databases">
        <title>Permanent draft genome of Psychrobacter piscatorii LQ58.</title>
        <authorList>
            <person name="Zhou M."/>
            <person name="Dong B."/>
            <person name="Liu Q."/>
        </authorList>
    </citation>
    <scope>NUCLEOTIDE SEQUENCE [LARGE SCALE GENOMIC DNA]</scope>
    <source>
        <strain evidence="2 3">LQ58</strain>
    </source>
</reference>
<dbReference type="GO" id="GO:0016779">
    <property type="term" value="F:nucleotidyltransferase activity"/>
    <property type="evidence" value="ECO:0007669"/>
    <property type="project" value="UniProtKB-KW"/>
</dbReference>
<sequence>MNGNDATVYNLEQHTPESVITVAVLGAESTGKTTLCRDLAAHFNNLWVSEYMRTYLQAKWDDEQLTCTWDDLLPIAQGQIALENKLAKQVTQMSNENRYLFCDTSLFELMVYSHWYYGDCPAALEQAALAHHYDLILLTEVDIPWVADDLRDSPHQRDEISAYFANQLSKHRKPFQRISGDRRERVWQVVTQLANIDNISPDQS</sequence>
<dbReference type="InterPro" id="IPR027417">
    <property type="entry name" value="P-loop_NTPase"/>
</dbReference>
<dbReference type="PANTHER" id="PTHR37512">
    <property type="entry name" value="TRIFUNCTIONAL NAD BIOSYNTHESIS/REGULATOR PROTEIN NADR"/>
    <property type="match status" value="1"/>
</dbReference>
<dbReference type="InterPro" id="IPR052735">
    <property type="entry name" value="NAD_biosynth-regulator"/>
</dbReference>